<dbReference type="Proteomes" id="UP000276776">
    <property type="component" value="Unassembled WGS sequence"/>
</dbReference>
<dbReference type="OMA" id="YLYQSHP"/>
<dbReference type="WBParaSite" id="TCLT_0000502501-mRNA-1">
    <property type="protein sequence ID" value="TCLT_0000502501-mRNA-1"/>
    <property type="gene ID" value="TCLT_0000502501"/>
</dbReference>
<gene>
    <name evidence="1" type="ORF">TCLT_LOCUS5014</name>
</gene>
<evidence type="ECO:0000313" key="2">
    <source>
        <dbReference type="Proteomes" id="UP000276776"/>
    </source>
</evidence>
<organism evidence="3">
    <name type="scientific">Thelazia callipaeda</name>
    <name type="common">Oriental eyeworm</name>
    <name type="synonym">Parasitic nematode</name>
    <dbReference type="NCBI Taxonomy" id="103827"/>
    <lineage>
        <taxon>Eukaryota</taxon>
        <taxon>Metazoa</taxon>
        <taxon>Ecdysozoa</taxon>
        <taxon>Nematoda</taxon>
        <taxon>Chromadorea</taxon>
        <taxon>Rhabditida</taxon>
        <taxon>Spirurina</taxon>
        <taxon>Spiruromorpha</taxon>
        <taxon>Thelazioidea</taxon>
        <taxon>Thelaziidae</taxon>
        <taxon>Thelazia</taxon>
    </lineage>
</organism>
<keyword evidence="2" id="KW-1185">Reference proteome</keyword>
<accession>A0A0N5CXA8</accession>
<proteinExistence type="predicted"/>
<name>A0A0N5CXA8_THECL</name>
<dbReference type="EMBL" id="UYYF01004315">
    <property type="protein sequence ID" value="VDN02208.1"/>
    <property type="molecule type" value="Genomic_DNA"/>
</dbReference>
<sequence length="248" mass="28559">MNSTDFYNMASYNNNSDKNKLNNDLNAKNSEVLITSTWFPSAASSIEEKYNSRGVFPDGPMAANYEKYVHNIFRPGNKLPKLPANTGNSISAQSMVRIQDLLGSAALDDSYDEDLTKLPLEKMFSEQGLIGTEDYYKFHSYHRTKNHNDYRSYASHMPSPFENKDSYLSNRRNADAHWKRNNKQVIIDRKGSDTIPLTPYMYAEHPYVRRQDSRIVGSNFVQITSRPRDSFLDKIDKTLAEVRAMPRF</sequence>
<evidence type="ECO:0000313" key="3">
    <source>
        <dbReference type="WBParaSite" id="TCLT_0000502501-mRNA-1"/>
    </source>
</evidence>
<protein>
    <submittedName>
        <fullName evidence="3">ZM domain-containing protein</fullName>
    </submittedName>
</protein>
<dbReference type="OrthoDB" id="5833420at2759"/>
<reference evidence="3" key="1">
    <citation type="submission" date="2017-02" db="UniProtKB">
        <authorList>
            <consortium name="WormBaseParasite"/>
        </authorList>
    </citation>
    <scope>IDENTIFICATION</scope>
</reference>
<reference evidence="1 2" key="2">
    <citation type="submission" date="2018-11" db="EMBL/GenBank/DDBJ databases">
        <authorList>
            <consortium name="Pathogen Informatics"/>
        </authorList>
    </citation>
    <scope>NUCLEOTIDE SEQUENCE [LARGE SCALE GENOMIC DNA]</scope>
</reference>
<evidence type="ECO:0000313" key="1">
    <source>
        <dbReference type="EMBL" id="VDN02208.1"/>
    </source>
</evidence>
<dbReference type="AlphaFoldDB" id="A0A0N5CXA8"/>